<feature type="transmembrane region" description="Helical" evidence="2">
    <location>
        <begin position="168"/>
        <end position="186"/>
    </location>
</feature>
<protein>
    <submittedName>
        <fullName evidence="4">CAAX amino terminal protease family protein</fullName>
    </submittedName>
</protein>
<sequence>MAHTDSTTPSDVRPQAPVGDTPGTSDRGQTPQPAHKYRFPTLIDLLALVGIWYLLQFVGLLAARLAGFDFPDWDLLRGNVAPTPEQQDALARFTAFTYLVTMGLMILFTLFYRRLRHGTRKTLRFSARGLNPVLLLWGLVMMLAAGIVIEPVVELLPMPSSAVYGRGFWAIITLVVMAPLLEEFLCRGIILESVRAKYGVVAALFLSSAFFAVLHGHPALAVNAFVMGLILGFIYIETNSIFSVVLLHAMNNGAAFLLIMVGLDGATIRSVIGSDTLYTIVYVVALVLFAASGYMIYRLLARVKKLDKNTIR</sequence>
<organism evidence="4 5">
    <name type="scientific">Alistipes putredinis DSM 17216</name>
    <dbReference type="NCBI Taxonomy" id="445970"/>
    <lineage>
        <taxon>Bacteria</taxon>
        <taxon>Pseudomonadati</taxon>
        <taxon>Bacteroidota</taxon>
        <taxon>Bacteroidia</taxon>
        <taxon>Bacteroidales</taxon>
        <taxon>Rikenellaceae</taxon>
        <taxon>Alistipes</taxon>
    </lineage>
</organism>
<dbReference type="PANTHER" id="PTHR36435:SF1">
    <property type="entry name" value="CAAX AMINO TERMINAL PROTEASE FAMILY PROTEIN"/>
    <property type="match status" value="1"/>
</dbReference>
<feature type="transmembrane region" description="Helical" evidence="2">
    <location>
        <begin position="133"/>
        <end position="153"/>
    </location>
</feature>
<keyword evidence="5" id="KW-1185">Reference proteome</keyword>
<dbReference type="RefSeq" id="WP_004328760.1">
    <property type="nucleotide sequence ID" value="NZ_DS499577.1"/>
</dbReference>
<feature type="transmembrane region" description="Helical" evidence="2">
    <location>
        <begin position="198"/>
        <end position="218"/>
    </location>
</feature>
<feature type="transmembrane region" description="Helical" evidence="2">
    <location>
        <begin position="89"/>
        <end position="112"/>
    </location>
</feature>
<dbReference type="PANTHER" id="PTHR36435">
    <property type="entry name" value="SLR1288 PROTEIN"/>
    <property type="match status" value="1"/>
</dbReference>
<keyword evidence="4" id="KW-0378">Hydrolase</keyword>
<keyword evidence="2" id="KW-0812">Transmembrane</keyword>
<dbReference type="OrthoDB" id="158986at2"/>
<dbReference type="EMBL" id="ABFK02000020">
    <property type="protein sequence ID" value="EDS03171.1"/>
    <property type="molecule type" value="Genomic_DNA"/>
</dbReference>
<dbReference type="InterPro" id="IPR052710">
    <property type="entry name" value="CAAX_protease"/>
</dbReference>
<accession>B0MZY5</accession>
<evidence type="ECO:0000256" key="1">
    <source>
        <dbReference type="SAM" id="MobiDB-lite"/>
    </source>
</evidence>
<evidence type="ECO:0000313" key="5">
    <source>
        <dbReference type="Proteomes" id="UP000005819"/>
    </source>
</evidence>
<dbReference type="eggNOG" id="COG1266">
    <property type="taxonomic scope" value="Bacteria"/>
</dbReference>
<keyword evidence="4" id="KW-0645">Protease</keyword>
<dbReference type="Proteomes" id="UP000005819">
    <property type="component" value="Unassembled WGS sequence"/>
</dbReference>
<dbReference type="GeneID" id="73804315"/>
<dbReference type="InterPro" id="IPR003675">
    <property type="entry name" value="Rce1/LyrA-like_dom"/>
</dbReference>
<comment type="caution">
    <text evidence="4">The sequence shown here is derived from an EMBL/GenBank/DDBJ whole genome shotgun (WGS) entry which is preliminary data.</text>
</comment>
<feature type="transmembrane region" description="Helical" evidence="2">
    <location>
        <begin position="278"/>
        <end position="300"/>
    </location>
</feature>
<name>B0MZY5_9BACT</name>
<dbReference type="Pfam" id="PF02517">
    <property type="entry name" value="Rce1-like"/>
    <property type="match status" value="1"/>
</dbReference>
<dbReference type="GO" id="GO:0006508">
    <property type="term" value="P:proteolysis"/>
    <property type="evidence" value="ECO:0007669"/>
    <property type="project" value="UniProtKB-KW"/>
</dbReference>
<evidence type="ECO:0000259" key="3">
    <source>
        <dbReference type="Pfam" id="PF02517"/>
    </source>
</evidence>
<feature type="region of interest" description="Disordered" evidence="1">
    <location>
        <begin position="1"/>
        <end position="33"/>
    </location>
</feature>
<reference evidence="4" key="2">
    <citation type="submission" date="2013-09" db="EMBL/GenBank/DDBJ databases">
        <title>Draft genome sequence of Alistipes putredinis (DSM 17216).</title>
        <authorList>
            <person name="Sudarsanam P."/>
            <person name="Ley R."/>
            <person name="Guruge J."/>
            <person name="Turnbaugh P.J."/>
            <person name="Mahowald M."/>
            <person name="Liep D."/>
            <person name="Gordon J."/>
        </authorList>
    </citation>
    <scope>NUCLEOTIDE SEQUENCE</scope>
    <source>
        <strain evidence="4">DSM 17216</strain>
    </source>
</reference>
<feature type="domain" description="CAAX prenyl protease 2/Lysostaphin resistance protein A-like" evidence="3">
    <location>
        <begin position="168"/>
        <end position="253"/>
    </location>
</feature>
<feature type="transmembrane region" description="Helical" evidence="2">
    <location>
        <begin position="45"/>
        <end position="66"/>
    </location>
</feature>
<feature type="compositionally biased region" description="Polar residues" evidence="1">
    <location>
        <begin position="1"/>
        <end position="10"/>
    </location>
</feature>
<feature type="transmembrane region" description="Helical" evidence="2">
    <location>
        <begin position="224"/>
        <end position="247"/>
    </location>
</feature>
<feature type="compositionally biased region" description="Polar residues" evidence="1">
    <location>
        <begin position="22"/>
        <end position="32"/>
    </location>
</feature>
<dbReference type="HOGENOM" id="CLU_066413_1_0_10"/>
<dbReference type="GO" id="GO:0080120">
    <property type="term" value="P:CAAX-box protein maturation"/>
    <property type="evidence" value="ECO:0007669"/>
    <property type="project" value="UniProtKB-ARBA"/>
</dbReference>
<keyword evidence="2" id="KW-0472">Membrane</keyword>
<keyword evidence="2" id="KW-1133">Transmembrane helix</keyword>
<proteinExistence type="predicted"/>
<reference evidence="4" key="1">
    <citation type="submission" date="2007-10" db="EMBL/GenBank/DDBJ databases">
        <authorList>
            <person name="Fulton L."/>
            <person name="Clifton S."/>
            <person name="Fulton B."/>
            <person name="Xu J."/>
            <person name="Minx P."/>
            <person name="Pepin K.H."/>
            <person name="Johnson M."/>
            <person name="Thiruvilangam P."/>
            <person name="Bhonagiri V."/>
            <person name="Nash W.E."/>
            <person name="Mardis E.R."/>
            <person name="Wilson R.K."/>
        </authorList>
    </citation>
    <scope>NUCLEOTIDE SEQUENCE [LARGE SCALE GENOMIC DNA]</scope>
    <source>
        <strain evidence="4">DSM 17216</strain>
    </source>
</reference>
<evidence type="ECO:0000313" key="4">
    <source>
        <dbReference type="EMBL" id="EDS03171.1"/>
    </source>
</evidence>
<evidence type="ECO:0000256" key="2">
    <source>
        <dbReference type="SAM" id="Phobius"/>
    </source>
</evidence>
<dbReference type="GO" id="GO:0004175">
    <property type="term" value="F:endopeptidase activity"/>
    <property type="evidence" value="ECO:0007669"/>
    <property type="project" value="UniProtKB-ARBA"/>
</dbReference>
<gene>
    <name evidence="4" type="ORF">ALIPUT_02710</name>
</gene>
<dbReference type="AlphaFoldDB" id="B0MZY5"/>